<evidence type="ECO:0000313" key="3">
    <source>
        <dbReference type="EMBL" id="OIR14977.1"/>
    </source>
</evidence>
<dbReference type="PANTHER" id="PTHR36973">
    <property type="entry name" value="SLL1456 PROTEIN-RELATED"/>
    <property type="match status" value="1"/>
</dbReference>
<dbReference type="EMBL" id="MLJW01000010">
    <property type="protein sequence ID" value="OIR14977.1"/>
    <property type="molecule type" value="Genomic_DNA"/>
</dbReference>
<organism evidence="3">
    <name type="scientific">mine drainage metagenome</name>
    <dbReference type="NCBI Taxonomy" id="410659"/>
    <lineage>
        <taxon>unclassified sequences</taxon>
        <taxon>metagenomes</taxon>
        <taxon>ecological metagenomes</taxon>
    </lineage>
</organism>
<feature type="region of interest" description="Disordered" evidence="1">
    <location>
        <begin position="114"/>
        <end position="133"/>
    </location>
</feature>
<name>A0A1J5T274_9ZZZZ</name>
<comment type="caution">
    <text evidence="3">The sequence shown here is derived from an EMBL/GenBank/DDBJ whole genome shotgun (WGS) entry which is preliminary data.</text>
</comment>
<dbReference type="Gene3D" id="3.40.50.150">
    <property type="entry name" value="Vaccinia Virus protein VP39"/>
    <property type="match status" value="1"/>
</dbReference>
<dbReference type="InterPro" id="IPR053188">
    <property type="entry name" value="FkbM_Methyltransferase"/>
</dbReference>
<sequence length="242" mass="26120">MPAATLKSWLKTFLENRGLYVRKIGGLARGADLFIDLARLGFSTDGVVFDVGAHKGETAALFKEVWPSATVFSFEPVAENHRALSRRVQGLTGVRCFHAALGASAGTATIHLGSDSQTHRIDGNPDGAGGSSRTESVAVTTLDAIVAAERVSRIPLLKIDAEGYEIPILEGARRTFEAGLVDWIFVEATLDPGDILHTPLATLQTALGAHGFHLVALYDQMIWNNPLRMAYANALFRRAEPR</sequence>
<accession>A0A1J5T274</accession>
<evidence type="ECO:0000256" key="1">
    <source>
        <dbReference type="SAM" id="MobiDB-lite"/>
    </source>
</evidence>
<dbReference type="SUPFAM" id="SSF53335">
    <property type="entry name" value="S-adenosyl-L-methionine-dependent methyltransferases"/>
    <property type="match status" value="1"/>
</dbReference>
<protein>
    <recommendedName>
        <fullName evidence="2">Methyltransferase FkbM domain-containing protein</fullName>
    </recommendedName>
</protein>
<dbReference type="Pfam" id="PF05050">
    <property type="entry name" value="Methyltransf_21"/>
    <property type="match status" value="1"/>
</dbReference>
<gene>
    <name evidence="3" type="ORF">GALL_40950</name>
</gene>
<evidence type="ECO:0000259" key="2">
    <source>
        <dbReference type="Pfam" id="PF05050"/>
    </source>
</evidence>
<dbReference type="GO" id="GO:0008171">
    <property type="term" value="F:O-methyltransferase activity"/>
    <property type="evidence" value="ECO:0007669"/>
    <property type="project" value="TreeGrafter"/>
</dbReference>
<feature type="domain" description="Methyltransferase FkbM" evidence="2">
    <location>
        <begin position="50"/>
        <end position="194"/>
    </location>
</feature>
<reference evidence="3" key="1">
    <citation type="submission" date="2016-10" db="EMBL/GenBank/DDBJ databases">
        <title>Sequence of Gallionella enrichment culture.</title>
        <authorList>
            <person name="Poehlein A."/>
            <person name="Muehling M."/>
            <person name="Daniel R."/>
        </authorList>
    </citation>
    <scope>NUCLEOTIDE SEQUENCE</scope>
</reference>
<dbReference type="PANTHER" id="PTHR36973:SF4">
    <property type="entry name" value="NODULATION PROTEIN"/>
    <property type="match status" value="1"/>
</dbReference>
<dbReference type="NCBIfam" id="TIGR01444">
    <property type="entry name" value="fkbM_fam"/>
    <property type="match status" value="1"/>
</dbReference>
<dbReference type="InterPro" id="IPR029063">
    <property type="entry name" value="SAM-dependent_MTases_sf"/>
</dbReference>
<dbReference type="AlphaFoldDB" id="A0A1J5T274"/>
<dbReference type="InterPro" id="IPR006342">
    <property type="entry name" value="FkbM_mtfrase"/>
</dbReference>
<proteinExistence type="predicted"/>